<proteinExistence type="predicted"/>
<protein>
    <submittedName>
        <fullName evidence="1">Uncharacterized protein</fullName>
    </submittedName>
</protein>
<sequence length="138" mass="15387">MHAVKHFYHNKFLSPHGRFLAKGGERCVGTQLNASSVAMVTGDGRQQRVVTRSRVLPSSFTRPVSFHFSIFGANRKHIGVERGILASRSSHFWLPLITFDFFSPPAPLPFPVPGETVQMASPPPPSQFPRMQCTIKGW</sequence>
<organism evidence="1 2">
    <name type="scientific">Caerostris darwini</name>
    <dbReference type="NCBI Taxonomy" id="1538125"/>
    <lineage>
        <taxon>Eukaryota</taxon>
        <taxon>Metazoa</taxon>
        <taxon>Ecdysozoa</taxon>
        <taxon>Arthropoda</taxon>
        <taxon>Chelicerata</taxon>
        <taxon>Arachnida</taxon>
        <taxon>Araneae</taxon>
        <taxon>Araneomorphae</taxon>
        <taxon>Entelegynae</taxon>
        <taxon>Araneoidea</taxon>
        <taxon>Araneidae</taxon>
        <taxon>Caerostris</taxon>
    </lineage>
</organism>
<keyword evidence="2" id="KW-1185">Reference proteome</keyword>
<evidence type="ECO:0000313" key="1">
    <source>
        <dbReference type="EMBL" id="GIY72522.1"/>
    </source>
</evidence>
<accession>A0AAV4VQJ5</accession>
<dbReference type="AlphaFoldDB" id="A0AAV4VQJ5"/>
<gene>
    <name evidence="1" type="ORF">CDAR_208771</name>
</gene>
<dbReference type="Proteomes" id="UP001054837">
    <property type="component" value="Unassembled WGS sequence"/>
</dbReference>
<dbReference type="EMBL" id="BPLQ01013495">
    <property type="protein sequence ID" value="GIY72522.1"/>
    <property type="molecule type" value="Genomic_DNA"/>
</dbReference>
<name>A0AAV4VQJ5_9ARAC</name>
<comment type="caution">
    <text evidence="1">The sequence shown here is derived from an EMBL/GenBank/DDBJ whole genome shotgun (WGS) entry which is preliminary data.</text>
</comment>
<evidence type="ECO:0000313" key="2">
    <source>
        <dbReference type="Proteomes" id="UP001054837"/>
    </source>
</evidence>
<reference evidence="1 2" key="1">
    <citation type="submission" date="2021-06" db="EMBL/GenBank/DDBJ databases">
        <title>Caerostris darwini draft genome.</title>
        <authorList>
            <person name="Kono N."/>
            <person name="Arakawa K."/>
        </authorList>
    </citation>
    <scope>NUCLEOTIDE SEQUENCE [LARGE SCALE GENOMIC DNA]</scope>
</reference>